<gene>
    <name evidence="1" type="ORF">HJG59_011315</name>
</gene>
<protein>
    <submittedName>
        <fullName evidence="1">Uncharacterized protein</fullName>
    </submittedName>
</protein>
<evidence type="ECO:0000313" key="2">
    <source>
        <dbReference type="Proteomes" id="UP000550707"/>
    </source>
</evidence>
<accession>A0A7J8GQR5</accession>
<evidence type="ECO:0000313" key="1">
    <source>
        <dbReference type="EMBL" id="KAF6462277.1"/>
    </source>
</evidence>
<name>A0A7J8GQR5_MOLMO</name>
<dbReference type="Proteomes" id="UP000550707">
    <property type="component" value="Unassembled WGS sequence"/>
</dbReference>
<organism evidence="1 2">
    <name type="scientific">Molossus molossus</name>
    <name type="common">Pallas' mastiff bat</name>
    <name type="synonym">Vespertilio molossus</name>
    <dbReference type="NCBI Taxonomy" id="27622"/>
    <lineage>
        <taxon>Eukaryota</taxon>
        <taxon>Metazoa</taxon>
        <taxon>Chordata</taxon>
        <taxon>Craniata</taxon>
        <taxon>Vertebrata</taxon>
        <taxon>Euteleostomi</taxon>
        <taxon>Mammalia</taxon>
        <taxon>Eutheria</taxon>
        <taxon>Laurasiatheria</taxon>
        <taxon>Chiroptera</taxon>
        <taxon>Yangochiroptera</taxon>
        <taxon>Molossidae</taxon>
        <taxon>Molossus</taxon>
    </lineage>
</organism>
<dbReference type="EMBL" id="JACASF010000008">
    <property type="protein sequence ID" value="KAF6462277.1"/>
    <property type="molecule type" value="Genomic_DNA"/>
</dbReference>
<keyword evidence="2" id="KW-1185">Reference proteome</keyword>
<comment type="caution">
    <text evidence="1">The sequence shown here is derived from an EMBL/GenBank/DDBJ whole genome shotgun (WGS) entry which is preliminary data.</text>
</comment>
<dbReference type="AlphaFoldDB" id="A0A7J8GQR5"/>
<proteinExistence type="predicted"/>
<sequence length="130" mass="13780">MGQSGQCVLTSSQKCSPTSHLCGDPSHRAASSHCLSILDKNQRNGVRLLNSCPVWILPSTQHTEHGALPCSCCLFCPGKKPVPQTCSILTGPVPPPTCPASVLSKAVNSMLCQCDSIFASWPWLPTGFSD</sequence>
<reference evidence="1 2" key="1">
    <citation type="journal article" date="2020" name="Nature">
        <title>Six reference-quality genomes reveal evolution of bat adaptations.</title>
        <authorList>
            <person name="Jebb D."/>
            <person name="Huang Z."/>
            <person name="Pippel M."/>
            <person name="Hughes G.M."/>
            <person name="Lavrichenko K."/>
            <person name="Devanna P."/>
            <person name="Winkler S."/>
            <person name="Jermiin L.S."/>
            <person name="Skirmuntt E.C."/>
            <person name="Katzourakis A."/>
            <person name="Burkitt-Gray L."/>
            <person name="Ray D.A."/>
            <person name="Sullivan K.A.M."/>
            <person name="Roscito J.G."/>
            <person name="Kirilenko B.M."/>
            <person name="Davalos L.M."/>
            <person name="Corthals A.P."/>
            <person name="Power M.L."/>
            <person name="Jones G."/>
            <person name="Ransome R.D."/>
            <person name="Dechmann D.K.N."/>
            <person name="Locatelli A.G."/>
            <person name="Puechmaille S.J."/>
            <person name="Fedrigo O."/>
            <person name="Jarvis E.D."/>
            <person name="Hiller M."/>
            <person name="Vernes S.C."/>
            <person name="Myers E.W."/>
            <person name="Teeling E.C."/>
        </authorList>
    </citation>
    <scope>NUCLEOTIDE SEQUENCE [LARGE SCALE GENOMIC DNA]</scope>
    <source>
        <strain evidence="1">MMolMol1</strain>
        <tissue evidence="1">Muscle</tissue>
    </source>
</reference>
<dbReference type="InParanoid" id="A0A7J8GQR5"/>